<evidence type="ECO:0000313" key="3">
    <source>
        <dbReference type="Proteomes" id="UP000124292"/>
    </source>
</evidence>
<proteinExistence type="predicted"/>
<name>G9JMW0_9GAMA</name>
<dbReference type="Proteomes" id="UP000124292">
    <property type="component" value="Genome"/>
</dbReference>
<organism evidence="2 3">
    <name type="scientific">Macaca fuscata rhadinovirus</name>
    <dbReference type="NCBI Taxonomy" id="272551"/>
    <lineage>
        <taxon>Viruses</taxon>
        <taxon>Duplodnaviria</taxon>
        <taxon>Heunggongvirae</taxon>
        <taxon>Peploviricota</taxon>
        <taxon>Herviviricetes</taxon>
        <taxon>Herpesvirales</taxon>
        <taxon>Orthoherpesviridae</taxon>
        <taxon>Gammaherpesvirinae</taxon>
        <taxon>Rhadinovirus</taxon>
        <taxon>Rhadinovirus macacinegamma11</taxon>
        <taxon>macacine gammaherpesvirus 11</taxon>
    </lineage>
</organism>
<accession>G9JMW0</accession>
<dbReference type="EMBL" id="JN885136">
    <property type="protein sequence ID" value="AEW87657.1"/>
    <property type="molecule type" value="Genomic_DNA"/>
</dbReference>
<reference evidence="3 4" key="1">
    <citation type="journal article" date="2013" name="J. Virol.">
        <title>Genomic characterization of Japanese macaque rhadinovirus, a novel herpesvirus isolated from a nonhuman primate with a spontaneous inflammatory demyelinating disease.</title>
        <authorList>
            <person name="Estep R.D."/>
            <person name="Hansen S.G."/>
            <person name="Rogers K.S."/>
            <person name="Axthelm M.K."/>
            <person name="Wong S.W."/>
        </authorList>
    </citation>
    <scope>NUCLEOTIDE SEQUENCE [LARGE SCALE GENOMIC DNA]</scope>
    <source>
        <strain evidence="2">12E2</strain>
        <strain evidence="1">3A1</strain>
    </source>
</reference>
<dbReference type="RefSeq" id="YP_238435.1">
    <property type="nucleotide sequence ID" value="NC_007016.1"/>
</dbReference>
<protein>
    <submittedName>
        <fullName evidence="2">JM132</fullName>
    </submittedName>
</protein>
<evidence type="ECO:0000313" key="2">
    <source>
        <dbReference type="EMBL" id="AEW87827.1"/>
    </source>
</evidence>
<evidence type="ECO:0000313" key="4">
    <source>
        <dbReference type="Proteomes" id="UP000133219"/>
    </source>
</evidence>
<gene>
    <name evidence="2" type="ORF">JM132</name>
</gene>
<dbReference type="KEGG" id="vg:3416503"/>
<evidence type="ECO:0000313" key="1">
    <source>
        <dbReference type="EMBL" id="AEW87657.1"/>
    </source>
</evidence>
<dbReference type="EMBL" id="JN885137">
    <property type="protein sequence ID" value="AEW87827.1"/>
    <property type="molecule type" value="Genomic_DNA"/>
</dbReference>
<sequence length="140" mass="16180">MLYFQEFGGVLVDESLRLDRMGRSIYSRPVRACETHFVFWAILLPHWLGSIPHPIRRGATGRRFWEACIECADLTGRWGGAGSYCLNTGCYARVYCFWTLARGDVYVCAGWSVDVRRPWNLFKVWGAVRLTFAVLFLIYL</sequence>
<dbReference type="GeneID" id="3416503"/>
<dbReference type="Proteomes" id="UP000133219">
    <property type="component" value="Segment"/>
</dbReference>